<dbReference type="EMBL" id="CP031163">
    <property type="protein sequence ID" value="AXH00966.1"/>
    <property type="molecule type" value="Genomic_DNA"/>
</dbReference>
<dbReference type="KEGG" id="dwu:DVJ83_17865"/>
<dbReference type="AlphaFoldDB" id="A0A345IMP3"/>
<accession>A0A345IMP3</accession>
<dbReference type="RefSeq" id="WP_114673614.1">
    <property type="nucleotide sequence ID" value="NZ_CP031163.1"/>
</dbReference>
<reference evidence="1 2" key="1">
    <citation type="submission" date="2018-07" db="EMBL/GenBank/DDBJ databases">
        <title>Complete Genome and Methylome Analysis of Deinococcus wulumuqiensis NEB 479.</title>
        <authorList>
            <person name="Fomenkov A."/>
            <person name="Luyten Y."/>
            <person name="Vincze T."/>
            <person name="Anton B.P."/>
            <person name="Clark T."/>
            <person name="Roberts R.J."/>
            <person name="Morgan R.D."/>
        </authorList>
    </citation>
    <scope>NUCLEOTIDE SEQUENCE [LARGE SCALE GENOMIC DNA]</scope>
    <source>
        <strain evidence="1 2">NEB 479</strain>
        <plasmid evidence="2">Plasmid pdrdi</plasmid>
    </source>
</reference>
<name>A0A345IMP3_9DEIO</name>
<proteinExistence type="predicted"/>
<keyword evidence="1" id="KW-0614">Plasmid</keyword>
<dbReference type="Proteomes" id="UP000253744">
    <property type="component" value="Plasmid pDrdI"/>
</dbReference>
<gene>
    <name evidence="1" type="ORF">DVJ83_17865</name>
</gene>
<sequence length="198" mass="21787">MDPHLYSLIYDTRANRALTLTLAAMSLEQRDAACAALILQRGSSPNTPQHRQLLGDSTLVEAQAHLPGTPQGTLEHFTPISSQGRLWLAGTVTGHPATLTAQGLSHDRVQTSQGLFRLGIPRDHDAACWHAALHGSRFDEYQTPALQPGDSVSVQWQGGLYPATVQRHDWTDFIITRHTATGDHVQEAVRSELLRRHP</sequence>
<protein>
    <submittedName>
        <fullName evidence="1">Uncharacterized protein</fullName>
    </submittedName>
</protein>
<organism evidence="1 2">
    <name type="scientific">Deinococcus wulumuqiensis</name>
    <dbReference type="NCBI Taxonomy" id="980427"/>
    <lineage>
        <taxon>Bacteria</taxon>
        <taxon>Thermotogati</taxon>
        <taxon>Deinococcota</taxon>
        <taxon>Deinococci</taxon>
        <taxon>Deinococcales</taxon>
        <taxon>Deinococcaceae</taxon>
        <taxon>Deinococcus</taxon>
    </lineage>
</organism>
<geneLocation type="plasmid" evidence="2">
    <name>pdrdi</name>
</geneLocation>
<evidence type="ECO:0000313" key="2">
    <source>
        <dbReference type="Proteomes" id="UP000253744"/>
    </source>
</evidence>
<evidence type="ECO:0000313" key="1">
    <source>
        <dbReference type="EMBL" id="AXH00966.1"/>
    </source>
</evidence>